<name>A0A9P5UG73_9AGAR</name>
<evidence type="ECO:0000256" key="3">
    <source>
        <dbReference type="ARBA" id="ARBA00022737"/>
    </source>
</evidence>
<proteinExistence type="predicted"/>
<evidence type="ECO:0000256" key="6">
    <source>
        <dbReference type="SAM" id="MobiDB-lite"/>
    </source>
</evidence>
<accession>A0A9P5UG73</accession>
<evidence type="ECO:0000256" key="5">
    <source>
        <dbReference type="PROSITE-ProRule" id="PRU00221"/>
    </source>
</evidence>
<dbReference type="AlphaFoldDB" id="A0A9P5UG73"/>
<dbReference type="GO" id="GO:0034511">
    <property type="term" value="F:U3 snoRNA binding"/>
    <property type="evidence" value="ECO:0007669"/>
    <property type="project" value="InterPro"/>
</dbReference>
<dbReference type="SMART" id="SM00320">
    <property type="entry name" value="WD40"/>
    <property type="match status" value="5"/>
</dbReference>
<sequence length="621" mass="68655">MPDSFFTSNKPRKRKRTESSSLPGSGKSKKIRHTSKAGPSANNRAGKTRSKRVDEDLDSDETSDVGDEDNLQAPPDVDDGQEDEDDPEETPAEKRLRLAQLYLNGIKDDLAVTQGDIDAAEIDRELISSRLRGAQYKGKVHLFVADEFAEASSSQLRLKGHRFSCTAAIASPVASSSATPGYHLFTAGKEGHIFKWDLQNGKKVGAMYKVNPQKNKGKGKGKASASFEGHTSSVTSLALTTDGTYLASGSMDSRAGIWDARVCHWITGFAHKDSISSLSFRTNPNSAAASSSAHTLYTASFDRTVKLWTLPSAVPLTSDLQKSPAAPPQNMGYIETLFGHQDQILALDCLPSLPTLPPISSTSSIRRQPAIYSSPAPPSKIPTYSRHPLSTPAETLLTVGARDKTARFWKVPEETQLVFRGGGATSSAALGHETRTKRDKLREVLEGKMDALASDDDDSEAAVVKEKEKKDMEEHRYIEGSLECVAMIDETAFLTGGDSGSICLWSTSKKKPVFTCGVAHGLYDPLEKEDESEEDGIKIPPHPRWITALASLRYSDMFASGEYYMPMFFAIYAFSPTIFIFIVLFRYIWSDFFPLFFPRSRFIRWHYPFMESIFFLFQEKR</sequence>
<dbReference type="Pfam" id="PF00400">
    <property type="entry name" value="WD40"/>
    <property type="match status" value="2"/>
</dbReference>
<keyword evidence="4" id="KW-0539">Nucleus</keyword>
<feature type="transmembrane region" description="Helical" evidence="7">
    <location>
        <begin position="563"/>
        <end position="589"/>
    </location>
</feature>
<dbReference type="EMBL" id="JADNRY010000002">
    <property type="protein sequence ID" value="KAF9078062.1"/>
    <property type="molecule type" value="Genomic_DNA"/>
</dbReference>
<reference evidence="8" key="1">
    <citation type="submission" date="2020-11" db="EMBL/GenBank/DDBJ databases">
        <authorList>
            <consortium name="DOE Joint Genome Institute"/>
            <person name="Ahrendt S."/>
            <person name="Riley R."/>
            <person name="Andreopoulos W."/>
            <person name="Labutti K."/>
            <person name="Pangilinan J."/>
            <person name="Ruiz-Duenas F.J."/>
            <person name="Barrasa J.M."/>
            <person name="Sanchez-Garcia M."/>
            <person name="Camarero S."/>
            <person name="Miyauchi S."/>
            <person name="Serrano A."/>
            <person name="Linde D."/>
            <person name="Babiker R."/>
            <person name="Drula E."/>
            <person name="Ayuso-Fernandez I."/>
            <person name="Pacheco R."/>
            <person name="Padilla G."/>
            <person name="Ferreira P."/>
            <person name="Barriuso J."/>
            <person name="Kellner H."/>
            <person name="Castanera R."/>
            <person name="Alfaro M."/>
            <person name="Ramirez L."/>
            <person name="Pisabarro A.G."/>
            <person name="Kuo A."/>
            <person name="Tritt A."/>
            <person name="Lipzen A."/>
            <person name="He G."/>
            <person name="Yan M."/>
            <person name="Ng V."/>
            <person name="Cullen D."/>
            <person name="Martin F."/>
            <person name="Rosso M.-N."/>
            <person name="Henrissat B."/>
            <person name="Hibbett D."/>
            <person name="Martinez A.T."/>
            <person name="Grigoriev I.V."/>
        </authorList>
    </citation>
    <scope>NUCLEOTIDE SEQUENCE</scope>
    <source>
        <strain evidence="8">AH 40177</strain>
    </source>
</reference>
<keyword evidence="2 5" id="KW-0853">WD repeat</keyword>
<dbReference type="PROSITE" id="PS50294">
    <property type="entry name" value="WD_REPEATS_REGION"/>
    <property type="match status" value="1"/>
</dbReference>
<dbReference type="SUPFAM" id="SSF50978">
    <property type="entry name" value="WD40 repeat-like"/>
    <property type="match status" value="1"/>
</dbReference>
<protein>
    <submittedName>
        <fullName evidence="8">WD40-repeat-containing domain protein</fullName>
    </submittedName>
</protein>
<keyword evidence="7" id="KW-1133">Transmembrane helix</keyword>
<dbReference type="InterPro" id="IPR001680">
    <property type="entry name" value="WD40_rpt"/>
</dbReference>
<feature type="region of interest" description="Disordered" evidence="6">
    <location>
        <begin position="362"/>
        <end position="388"/>
    </location>
</feature>
<keyword evidence="7" id="KW-0472">Membrane</keyword>
<evidence type="ECO:0000256" key="2">
    <source>
        <dbReference type="ARBA" id="ARBA00022574"/>
    </source>
</evidence>
<evidence type="ECO:0000256" key="4">
    <source>
        <dbReference type="ARBA" id="ARBA00023242"/>
    </source>
</evidence>
<dbReference type="Proteomes" id="UP000772434">
    <property type="component" value="Unassembled WGS sequence"/>
</dbReference>
<dbReference type="InterPro" id="IPR039241">
    <property type="entry name" value="Rrp9-like"/>
</dbReference>
<keyword evidence="7" id="KW-0812">Transmembrane</keyword>
<dbReference type="PANTHER" id="PTHR19865">
    <property type="entry name" value="U3 SMALL NUCLEOLAR RNA INTERACTING PROTEIN 2"/>
    <property type="match status" value="1"/>
</dbReference>
<feature type="region of interest" description="Disordered" evidence="6">
    <location>
        <begin position="1"/>
        <end position="91"/>
    </location>
</feature>
<gene>
    <name evidence="8" type="ORF">BDP27DRAFT_341920</name>
</gene>
<keyword evidence="3" id="KW-0677">Repeat</keyword>
<comment type="caution">
    <text evidence="8">The sequence shown here is derived from an EMBL/GenBank/DDBJ whole genome shotgun (WGS) entry which is preliminary data.</text>
</comment>
<evidence type="ECO:0000313" key="9">
    <source>
        <dbReference type="Proteomes" id="UP000772434"/>
    </source>
</evidence>
<evidence type="ECO:0000256" key="7">
    <source>
        <dbReference type="SAM" id="Phobius"/>
    </source>
</evidence>
<feature type="repeat" description="WD" evidence="5">
    <location>
        <begin position="227"/>
        <end position="259"/>
    </location>
</feature>
<dbReference type="Gene3D" id="2.130.10.10">
    <property type="entry name" value="YVTN repeat-like/Quinoprotein amine dehydrogenase"/>
    <property type="match status" value="1"/>
</dbReference>
<dbReference type="InterPro" id="IPR015943">
    <property type="entry name" value="WD40/YVTN_repeat-like_dom_sf"/>
</dbReference>
<dbReference type="PANTHER" id="PTHR19865:SF0">
    <property type="entry name" value="U3 SMALL NUCLEOLAR RNA-INTERACTING PROTEIN 2"/>
    <property type="match status" value="1"/>
</dbReference>
<dbReference type="InterPro" id="IPR036322">
    <property type="entry name" value="WD40_repeat_dom_sf"/>
</dbReference>
<evidence type="ECO:0000313" key="8">
    <source>
        <dbReference type="EMBL" id="KAF9078062.1"/>
    </source>
</evidence>
<dbReference type="OrthoDB" id="189968at2759"/>
<feature type="compositionally biased region" description="Acidic residues" evidence="6">
    <location>
        <begin position="55"/>
        <end position="90"/>
    </location>
</feature>
<keyword evidence="9" id="KW-1185">Reference proteome</keyword>
<dbReference type="PROSITE" id="PS50082">
    <property type="entry name" value="WD_REPEATS_2"/>
    <property type="match status" value="1"/>
</dbReference>
<evidence type="ECO:0000256" key="1">
    <source>
        <dbReference type="ARBA" id="ARBA00004123"/>
    </source>
</evidence>
<organism evidence="8 9">
    <name type="scientific">Rhodocollybia butyracea</name>
    <dbReference type="NCBI Taxonomy" id="206335"/>
    <lineage>
        <taxon>Eukaryota</taxon>
        <taxon>Fungi</taxon>
        <taxon>Dikarya</taxon>
        <taxon>Basidiomycota</taxon>
        <taxon>Agaricomycotina</taxon>
        <taxon>Agaricomycetes</taxon>
        <taxon>Agaricomycetidae</taxon>
        <taxon>Agaricales</taxon>
        <taxon>Marasmiineae</taxon>
        <taxon>Omphalotaceae</taxon>
        <taxon>Rhodocollybia</taxon>
    </lineage>
</organism>
<dbReference type="GO" id="GO:0032040">
    <property type="term" value="C:small-subunit processome"/>
    <property type="evidence" value="ECO:0007669"/>
    <property type="project" value="TreeGrafter"/>
</dbReference>
<comment type="subcellular location">
    <subcellularLocation>
        <location evidence="1">Nucleus</location>
    </subcellularLocation>
</comment>